<keyword evidence="3" id="KW-0813">Transport</keyword>
<accession>A0ABP1R682</accession>
<dbReference type="InterPro" id="IPR038050">
    <property type="entry name" value="Neuro_actylchol_rec"/>
</dbReference>
<keyword evidence="4" id="KW-1003">Cell membrane</keyword>
<keyword evidence="6" id="KW-0732">Signal</keyword>
<dbReference type="InterPro" id="IPR006202">
    <property type="entry name" value="Neur_chan_lig-bd"/>
</dbReference>
<keyword evidence="5 12" id="KW-0812">Transmembrane</keyword>
<comment type="caution">
    <text evidence="15">The sequence shown here is derived from an EMBL/GenBank/DDBJ whole genome shotgun (WGS) entry which is preliminary data.</text>
</comment>
<evidence type="ECO:0000256" key="10">
    <source>
        <dbReference type="ARBA" id="ARBA00023303"/>
    </source>
</evidence>
<evidence type="ECO:0000256" key="11">
    <source>
        <dbReference type="SAM" id="MobiDB-lite"/>
    </source>
</evidence>
<dbReference type="Proteomes" id="UP001642540">
    <property type="component" value="Unassembled WGS sequence"/>
</dbReference>
<dbReference type="PANTHER" id="PTHR18945">
    <property type="entry name" value="NEUROTRANSMITTER GATED ION CHANNEL"/>
    <property type="match status" value="1"/>
</dbReference>
<dbReference type="InterPro" id="IPR036734">
    <property type="entry name" value="Neur_chan_lig-bd_sf"/>
</dbReference>
<comment type="subcellular location">
    <subcellularLocation>
        <location evidence="2">Cell membrane</location>
    </subcellularLocation>
    <subcellularLocation>
        <location evidence="1">Membrane</location>
        <topology evidence="1">Multi-pass membrane protein</topology>
    </subcellularLocation>
</comment>
<feature type="domain" description="Neurotransmitter-gated ion-channel transmembrane" evidence="14">
    <location>
        <begin position="179"/>
        <end position="403"/>
    </location>
</feature>
<dbReference type="CDD" id="cd18987">
    <property type="entry name" value="LGIC_ECD_anion"/>
    <property type="match status" value="1"/>
</dbReference>
<evidence type="ECO:0008006" key="17">
    <source>
        <dbReference type="Google" id="ProtNLM"/>
    </source>
</evidence>
<dbReference type="Pfam" id="PF02932">
    <property type="entry name" value="Neur_chan_memb"/>
    <property type="match status" value="1"/>
</dbReference>
<evidence type="ECO:0000256" key="3">
    <source>
        <dbReference type="ARBA" id="ARBA00022448"/>
    </source>
</evidence>
<evidence type="ECO:0000256" key="4">
    <source>
        <dbReference type="ARBA" id="ARBA00022475"/>
    </source>
</evidence>
<protein>
    <recommendedName>
        <fullName evidence="17">Glutamate-gated chloride channel</fullName>
    </recommendedName>
</protein>
<dbReference type="Gene3D" id="2.70.170.10">
    <property type="entry name" value="Neurotransmitter-gated ion-channel ligand-binding domain"/>
    <property type="match status" value="1"/>
</dbReference>
<keyword evidence="9 12" id="KW-0472">Membrane</keyword>
<keyword evidence="16" id="KW-1185">Reference proteome</keyword>
<evidence type="ECO:0000313" key="15">
    <source>
        <dbReference type="EMBL" id="CAL8118136.1"/>
    </source>
</evidence>
<dbReference type="InterPro" id="IPR036719">
    <property type="entry name" value="Neuro-gated_channel_TM_sf"/>
</dbReference>
<evidence type="ECO:0000256" key="1">
    <source>
        <dbReference type="ARBA" id="ARBA00004141"/>
    </source>
</evidence>
<dbReference type="CDD" id="cd19049">
    <property type="entry name" value="LGIC_TM_anion"/>
    <property type="match status" value="1"/>
</dbReference>
<evidence type="ECO:0000256" key="12">
    <source>
        <dbReference type="SAM" id="Phobius"/>
    </source>
</evidence>
<keyword evidence="7 12" id="KW-1133">Transmembrane helix</keyword>
<feature type="transmembrane region" description="Helical" evidence="12">
    <location>
        <begin position="175"/>
        <end position="195"/>
    </location>
</feature>
<dbReference type="InterPro" id="IPR006201">
    <property type="entry name" value="Neur_channel"/>
</dbReference>
<evidence type="ECO:0000256" key="7">
    <source>
        <dbReference type="ARBA" id="ARBA00022989"/>
    </source>
</evidence>
<dbReference type="SUPFAM" id="SSF90112">
    <property type="entry name" value="Neurotransmitter-gated ion-channel transmembrane pore"/>
    <property type="match status" value="1"/>
</dbReference>
<evidence type="ECO:0000256" key="6">
    <source>
        <dbReference type="ARBA" id="ARBA00022729"/>
    </source>
</evidence>
<organism evidence="15 16">
    <name type="scientific">Orchesella dallaii</name>
    <dbReference type="NCBI Taxonomy" id="48710"/>
    <lineage>
        <taxon>Eukaryota</taxon>
        <taxon>Metazoa</taxon>
        <taxon>Ecdysozoa</taxon>
        <taxon>Arthropoda</taxon>
        <taxon>Hexapoda</taxon>
        <taxon>Collembola</taxon>
        <taxon>Entomobryomorpha</taxon>
        <taxon>Entomobryoidea</taxon>
        <taxon>Orchesellidae</taxon>
        <taxon>Orchesellinae</taxon>
        <taxon>Orchesella</taxon>
    </lineage>
</organism>
<evidence type="ECO:0000256" key="5">
    <source>
        <dbReference type="ARBA" id="ARBA00022692"/>
    </source>
</evidence>
<name>A0ABP1R682_9HEXA</name>
<feature type="transmembrane region" description="Helical" evidence="12">
    <location>
        <begin position="201"/>
        <end position="221"/>
    </location>
</feature>
<evidence type="ECO:0000259" key="13">
    <source>
        <dbReference type="Pfam" id="PF02931"/>
    </source>
</evidence>
<feature type="transmembrane region" description="Helical" evidence="12">
    <location>
        <begin position="233"/>
        <end position="255"/>
    </location>
</feature>
<dbReference type="EMBL" id="CAXLJM020000057">
    <property type="protein sequence ID" value="CAL8118136.1"/>
    <property type="molecule type" value="Genomic_DNA"/>
</dbReference>
<keyword evidence="8" id="KW-0406">Ion transport</keyword>
<dbReference type="InterPro" id="IPR006029">
    <property type="entry name" value="Neurotrans-gated_channel_TM"/>
</dbReference>
<gene>
    <name evidence="15" type="ORF">ODALV1_LOCUS17996</name>
</gene>
<keyword evidence="10" id="KW-0407">Ion channel</keyword>
<sequence length="431" mass="50342">MDFRMDMTLSQRWIDGRLIFNDEWFHDSRDFFILPNEFTNKIWVPDPYIVNAKSTDVGQLTQKLVTVYIFRNRTIHYTTNLFATVACAMNYKYYPWDYQVCPMYIESFSYDESQVKYRWTSESAFTINEKLRMLQFVVTRPLHYHQASVPRYLEDKNFTQLIACFRFDRLLGNHLIQTFAPCSLIVCLSWFSFWLELNALSARMSLVVTSILTLVTQFVGLRADIPPVAYIKAIDIWMGGCMIWVFGALGEYVLVKVIYSVTEDAKFHYALDMTPSNRRKNVQDTPKTGEGQLNENNSPPPPPQNNPRRRHSSNIEFRPNSSISALVCGNDDITDDRNFIGNFRMRSPSLNSVKLDKGLGRLRIPLQWIDSKSGRQMLLWKKIDNLCKWLFPLTFCIFCGIYWIFLYVRYGANVVKPFSPVEDLNRTSCNT</sequence>
<dbReference type="PRINTS" id="PR00252">
    <property type="entry name" value="NRIONCHANNEL"/>
</dbReference>
<evidence type="ECO:0000256" key="8">
    <source>
        <dbReference type="ARBA" id="ARBA00023065"/>
    </source>
</evidence>
<evidence type="ECO:0000256" key="2">
    <source>
        <dbReference type="ARBA" id="ARBA00004236"/>
    </source>
</evidence>
<dbReference type="SUPFAM" id="SSF63712">
    <property type="entry name" value="Nicotinic receptor ligand binding domain-like"/>
    <property type="match status" value="1"/>
</dbReference>
<feature type="domain" description="Neurotransmitter-gated ion-channel ligand-binding" evidence="13">
    <location>
        <begin position="1"/>
        <end position="149"/>
    </location>
</feature>
<reference evidence="15 16" key="1">
    <citation type="submission" date="2024-08" db="EMBL/GenBank/DDBJ databases">
        <authorList>
            <person name="Cucini C."/>
            <person name="Frati F."/>
        </authorList>
    </citation>
    <scope>NUCLEOTIDE SEQUENCE [LARGE SCALE GENOMIC DNA]</scope>
</reference>
<evidence type="ECO:0000313" key="16">
    <source>
        <dbReference type="Proteomes" id="UP001642540"/>
    </source>
</evidence>
<feature type="region of interest" description="Disordered" evidence="11">
    <location>
        <begin position="277"/>
        <end position="315"/>
    </location>
</feature>
<evidence type="ECO:0000256" key="9">
    <source>
        <dbReference type="ARBA" id="ARBA00023136"/>
    </source>
</evidence>
<dbReference type="InterPro" id="IPR006028">
    <property type="entry name" value="GABAA/Glycine_rcpt"/>
</dbReference>
<evidence type="ECO:0000259" key="14">
    <source>
        <dbReference type="Pfam" id="PF02932"/>
    </source>
</evidence>
<dbReference type="Gene3D" id="1.20.58.390">
    <property type="entry name" value="Neurotransmitter-gated ion-channel transmembrane domain"/>
    <property type="match status" value="1"/>
</dbReference>
<dbReference type="Pfam" id="PF02931">
    <property type="entry name" value="Neur_chan_LBD"/>
    <property type="match status" value="1"/>
</dbReference>
<dbReference type="PRINTS" id="PR00253">
    <property type="entry name" value="GABAARECEPTR"/>
</dbReference>
<proteinExistence type="predicted"/>
<feature type="transmembrane region" description="Helical" evidence="12">
    <location>
        <begin position="389"/>
        <end position="408"/>
    </location>
</feature>